<feature type="domain" description="Insertion element IS402-like" evidence="2">
    <location>
        <begin position="195"/>
        <end position="268"/>
    </location>
</feature>
<feature type="compositionally biased region" description="Polar residues" evidence="1">
    <location>
        <begin position="151"/>
        <end position="163"/>
    </location>
</feature>
<protein>
    <recommendedName>
        <fullName evidence="2">Insertion element IS402-like domain-containing protein</fullName>
    </recommendedName>
</protein>
<keyword evidence="5" id="KW-1185">Reference proteome</keyword>
<dbReference type="EMBL" id="BNJF01000004">
    <property type="protein sequence ID" value="GHO48930.1"/>
    <property type="molecule type" value="Genomic_DNA"/>
</dbReference>
<dbReference type="PANTHER" id="PTHR30007">
    <property type="entry name" value="PHP DOMAIN PROTEIN"/>
    <property type="match status" value="1"/>
</dbReference>
<dbReference type="PANTHER" id="PTHR30007:SF0">
    <property type="entry name" value="TRANSPOSASE"/>
    <property type="match status" value="1"/>
</dbReference>
<sequence>MGNRVTHAATHLSEGAVYARMQRESRPWRRKLWEIIYQALTAPRKAEDIAKTVGVSVSTVHRVIAAYKREGVAAIETPGKGGRRRQYLTLEQEHAFLQPFVACAAQGENVTVAEIHHAFEEHVGHLVDDSTIYRLLNRQGWRQHSTDVKTHSGSVSSPETPSAQEDRITRRERRKQPFSPKTTCGRSSRCYPSDLTDREWAILEPLIPSAKEGGRPRTTDMREVLNAIFYVDRTGCQWRALPHDFPAWSTVWSYFRIWRKDGTWQRMHTTLREQVRVRQGREPTPSAAIIDSQSVKTSQKGGFAGMTAERK</sequence>
<evidence type="ECO:0000259" key="2">
    <source>
        <dbReference type="Pfam" id="PF13340"/>
    </source>
</evidence>
<evidence type="ECO:0000313" key="3">
    <source>
        <dbReference type="EMBL" id="GHO48930.1"/>
    </source>
</evidence>
<gene>
    <name evidence="3" type="ORF">KSX_70930</name>
    <name evidence="4" type="ORF">KSX_80280</name>
</gene>
<name>A0A8J3MYN6_9CHLR</name>
<dbReference type="EMBL" id="BNJF01000006">
    <property type="protein sequence ID" value="GHO49865.1"/>
    <property type="molecule type" value="Genomic_DNA"/>
</dbReference>
<dbReference type="InterPro" id="IPR025161">
    <property type="entry name" value="IS402-like_dom"/>
</dbReference>
<accession>A0A8J3MYN6</accession>
<comment type="caution">
    <text evidence="4">The sequence shown here is derived from an EMBL/GenBank/DDBJ whole genome shotgun (WGS) entry which is preliminary data.</text>
</comment>
<dbReference type="Pfam" id="PF13340">
    <property type="entry name" value="DUF4096"/>
    <property type="match status" value="1"/>
</dbReference>
<evidence type="ECO:0000313" key="5">
    <source>
        <dbReference type="Proteomes" id="UP000612362"/>
    </source>
</evidence>
<dbReference type="InterPro" id="IPR009057">
    <property type="entry name" value="Homeodomain-like_sf"/>
</dbReference>
<dbReference type="AlphaFoldDB" id="A0A8J3MYN6"/>
<proteinExistence type="predicted"/>
<dbReference type="NCBIfam" id="NF033580">
    <property type="entry name" value="transpos_IS5_3"/>
    <property type="match status" value="1"/>
</dbReference>
<feature type="region of interest" description="Disordered" evidence="1">
    <location>
        <begin position="144"/>
        <end position="190"/>
    </location>
</feature>
<dbReference type="SUPFAM" id="SSF46689">
    <property type="entry name" value="Homeodomain-like"/>
    <property type="match status" value="1"/>
</dbReference>
<reference evidence="4" key="1">
    <citation type="submission" date="2020-10" db="EMBL/GenBank/DDBJ databases">
        <title>Taxonomic study of unclassified bacteria belonging to the class Ktedonobacteria.</title>
        <authorList>
            <person name="Yabe S."/>
            <person name="Wang C.M."/>
            <person name="Zheng Y."/>
            <person name="Sakai Y."/>
            <person name="Cavaletti L."/>
            <person name="Monciardini P."/>
            <person name="Donadio S."/>
        </authorList>
    </citation>
    <scope>NUCLEOTIDE SEQUENCE</scope>
    <source>
        <strain evidence="4">SOSP1-1</strain>
    </source>
</reference>
<evidence type="ECO:0000313" key="4">
    <source>
        <dbReference type="EMBL" id="GHO49865.1"/>
    </source>
</evidence>
<organism evidence="4 5">
    <name type="scientific">Ktedonospora formicarum</name>
    <dbReference type="NCBI Taxonomy" id="2778364"/>
    <lineage>
        <taxon>Bacteria</taxon>
        <taxon>Bacillati</taxon>
        <taxon>Chloroflexota</taxon>
        <taxon>Ktedonobacteria</taxon>
        <taxon>Ktedonobacterales</taxon>
        <taxon>Ktedonobacteraceae</taxon>
        <taxon>Ktedonospora</taxon>
    </lineage>
</organism>
<evidence type="ECO:0000256" key="1">
    <source>
        <dbReference type="SAM" id="MobiDB-lite"/>
    </source>
</evidence>
<dbReference type="Proteomes" id="UP000612362">
    <property type="component" value="Unassembled WGS sequence"/>
</dbReference>